<dbReference type="RefSeq" id="WP_379864509.1">
    <property type="nucleotide sequence ID" value="NZ_JBHTBW010000021.1"/>
</dbReference>
<dbReference type="SUPFAM" id="SSF56655">
    <property type="entry name" value="Carbohydrate phosphatase"/>
    <property type="match status" value="1"/>
</dbReference>
<keyword evidence="2" id="KW-1185">Reference proteome</keyword>
<organism evidence="1 2">
    <name type="scientific">Laceyella putida</name>
    <dbReference type="NCBI Taxonomy" id="110101"/>
    <lineage>
        <taxon>Bacteria</taxon>
        <taxon>Bacillati</taxon>
        <taxon>Bacillota</taxon>
        <taxon>Bacilli</taxon>
        <taxon>Bacillales</taxon>
        <taxon>Thermoactinomycetaceae</taxon>
        <taxon>Laceyella</taxon>
    </lineage>
</organism>
<gene>
    <name evidence="1" type="ORF">ACFQNG_08600</name>
</gene>
<dbReference type="PANTHER" id="PTHR20854:SF4">
    <property type="entry name" value="INOSITOL-1-MONOPHOSPHATASE-RELATED"/>
    <property type="match status" value="1"/>
</dbReference>
<dbReference type="EMBL" id="JBHTBW010000021">
    <property type="protein sequence ID" value="MFC7441215.1"/>
    <property type="molecule type" value="Genomic_DNA"/>
</dbReference>
<evidence type="ECO:0000313" key="1">
    <source>
        <dbReference type="EMBL" id="MFC7441215.1"/>
    </source>
</evidence>
<evidence type="ECO:0000313" key="2">
    <source>
        <dbReference type="Proteomes" id="UP001596500"/>
    </source>
</evidence>
<dbReference type="Proteomes" id="UP001596500">
    <property type="component" value="Unassembled WGS sequence"/>
</dbReference>
<proteinExistence type="predicted"/>
<dbReference type="PANTHER" id="PTHR20854">
    <property type="entry name" value="INOSITOL MONOPHOSPHATASE"/>
    <property type="match status" value="1"/>
</dbReference>
<reference evidence="2" key="1">
    <citation type="journal article" date="2019" name="Int. J. Syst. Evol. Microbiol.">
        <title>The Global Catalogue of Microorganisms (GCM) 10K type strain sequencing project: providing services to taxonomists for standard genome sequencing and annotation.</title>
        <authorList>
            <consortium name="The Broad Institute Genomics Platform"/>
            <consortium name="The Broad Institute Genome Sequencing Center for Infectious Disease"/>
            <person name="Wu L."/>
            <person name="Ma J."/>
        </authorList>
    </citation>
    <scope>NUCLEOTIDE SEQUENCE [LARGE SCALE GENOMIC DNA]</scope>
    <source>
        <strain evidence="2">CGMCC 1.12942</strain>
    </source>
</reference>
<comment type="caution">
    <text evidence="1">The sequence shown here is derived from an EMBL/GenBank/DDBJ whole genome shotgun (WGS) entry which is preliminary data.</text>
</comment>
<name>A0ABW2RJT3_9BACL</name>
<dbReference type="InterPro" id="IPR000760">
    <property type="entry name" value="Inositol_monophosphatase-like"/>
</dbReference>
<dbReference type="PRINTS" id="PR00377">
    <property type="entry name" value="IMPHPHTASES"/>
</dbReference>
<dbReference type="Pfam" id="PF00459">
    <property type="entry name" value="Inositol_P"/>
    <property type="match status" value="1"/>
</dbReference>
<dbReference type="Gene3D" id="3.30.540.10">
    <property type="entry name" value="Fructose-1,6-Bisphosphatase, subunit A, domain 1"/>
    <property type="match status" value="1"/>
</dbReference>
<protein>
    <submittedName>
        <fullName evidence="1">Inositol monophosphatase family protein</fullName>
    </submittedName>
</protein>
<sequence>MNGQVVREARKLAEELAVAAGKLAKEAFLLDKEIEYKGEYGDVVTAIDRQAEELIVAGIQKQFPNHRILGEEYGWQGGEDPDWSWMVDPLDGTNNYAVGLPLYAVCITCFYRREPVLGVIYDSHLEQLYVAVKGQGATVNGKPLLLAPKPYKRPTVAWIQGHQVQTDERSFSLRGSLERRCKRVLRLWAPGIAWALLAQGHIDAMVVYRSGGVDLYGGMLLAREAGAVTVDYEGKAFNRIDPEATLIACHPDRLEEVIKLVQT</sequence>
<dbReference type="Gene3D" id="3.40.190.80">
    <property type="match status" value="1"/>
</dbReference>
<accession>A0ABW2RJT3</accession>